<dbReference type="CDD" id="cd22997">
    <property type="entry name" value="GT_LH"/>
    <property type="match status" value="1"/>
</dbReference>
<accession>A0A1Y1UPM2</accession>
<dbReference type="Proteomes" id="UP000193218">
    <property type="component" value="Unassembled WGS sequence"/>
</dbReference>
<organism evidence="2 3">
    <name type="scientific">Kockovaella imperatae</name>
    <dbReference type="NCBI Taxonomy" id="4999"/>
    <lineage>
        <taxon>Eukaryota</taxon>
        <taxon>Fungi</taxon>
        <taxon>Dikarya</taxon>
        <taxon>Basidiomycota</taxon>
        <taxon>Agaricomycotina</taxon>
        <taxon>Tremellomycetes</taxon>
        <taxon>Tremellales</taxon>
        <taxon>Cuniculitremaceae</taxon>
        <taxon>Kockovaella</taxon>
    </lineage>
</organism>
<keyword evidence="1" id="KW-1133">Transmembrane helix</keyword>
<dbReference type="GeneID" id="33556577"/>
<reference evidence="2 3" key="1">
    <citation type="submission" date="2017-03" db="EMBL/GenBank/DDBJ databases">
        <title>Widespread Adenine N6-methylation of Active Genes in Fungi.</title>
        <authorList>
            <consortium name="DOE Joint Genome Institute"/>
            <person name="Mondo S.J."/>
            <person name="Dannebaum R.O."/>
            <person name="Kuo R.C."/>
            <person name="Louie K.B."/>
            <person name="Bewick A.J."/>
            <person name="Labutti K."/>
            <person name="Haridas S."/>
            <person name="Kuo A."/>
            <person name="Salamov A."/>
            <person name="Ahrendt S.R."/>
            <person name="Lau R."/>
            <person name="Bowen B.P."/>
            <person name="Lipzen A."/>
            <person name="Sullivan W."/>
            <person name="Andreopoulos W.B."/>
            <person name="Clum A."/>
            <person name="Lindquist E."/>
            <person name="Daum C."/>
            <person name="Northen T.R."/>
            <person name="Ramamoorthy G."/>
            <person name="Schmitz R.J."/>
            <person name="Gryganskyi A."/>
            <person name="Culley D."/>
            <person name="Magnuson J."/>
            <person name="James T.Y."/>
            <person name="O'Malley M.A."/>
            <person name="Stajich J.E."/>
            <person name="Spatafora J.W."/>
            <person name="Visel A."/>
            <person name="Grigoriev I.V."/>
        </authorList>
    </citation>
    <scope>NUCLEOTIDE SEQUENCE [LARGE SCALE GENOMIC DNA]</scope>
    <source>
        <strain evidence="2 3">NRRL Y-17943</strain>
    </source>
</reference>
<dbReference type="OrthoDB" id="2562172at2759"/>
<keyword evidence="1" id="KW-0472">Membrane</keyword>
<evidence type="ECO:0000256" key="1">
    <source>
        <dbReference type="SAM" id="Phobius"/>
    </source>
</evidence>
<dbReference type="Gene3D" id="3.90.550.10">
    <property type="entry name" value="Spore Coat Polysaccharide Biosynthesis Protein SpsA, Chain A"/>
    <property type="match status" value="1"/>
</dbReference>
<keyword evidence="3" id="KW-1185">Reference proteome</keyword>
<evidence type="ECO:0000313" key="2">
    <source>
        <dbReference type="EMBL" id="ORX40008.1"/>
    </source>
</evidence>
<dbReference type="InterPro" id="IPR029044">
    <property type="entry name" value="Nucleotide-diphossugar_trans"/>
</dbReference>
<dbReference type="InParanoid" id="A0A1Y1UPM2"/>
<dbReference type="RefSeq" id="XP_021873793.1">
    <property type="nucleotide sequence ID" value="XM_022014769.1"/>
</dbReference>
<name>A0A1Y1UPM2_9TREE</name>
<dbReference type="PANTHER" id="PTHR36587">
    <property type="entry name" value="EXPRESSION SITE-ASSOCIATED GENE 3 (ESAG3)-LIKE PROTEIN"/>
    <property type="match status" value="1"/>
</dbReference>
<dbReference type="PANTHER" id="PTHR36587:SF2">
    <property type="entry name" value="EXPRESSION SITE-ASSOCIATED GENE 3 (ESAG3)-LIKE PROTEIN"/>
    <property type="match status" value="1"/>
</dbReference>
<proteinExistence type="predicted"/>
<dbReference type="EMBL" id="NBSH01000002">
    <property type="protein sequence ID" value="ORX40008.1"/>
    <property type="molecule type" value="Genomic_DNA"/>
</dbReference>
<feature type="transmembrane region" description="Helical" evidence="1">
    <location>
        <begin position="20"/>
        <end position="40"/>
    </location>
</feature>
<protein>
    <submittedName>
        <fullName evidence="2">Uncharacterized protein</fullName>
    </submittedName>
</protein>
<evidence type="ECO:0000313" key="3">
    <source>
        <dbReference type="Proteomes" id="UP000193218"/>
    </source>
</evidence>
<comment type="caution">
    <text evidence="2">The sequence shown here is derived from an EMBL/GenBank/DDBJ whole genome shotgun (WGS) entry which is preliminary data.</text>
</comment>
<gene>
    <name evidence="2" type="ORF">BD324DRAFT_615920</name>
</gene>
<sequence>MTSLPSSWTNRMAALSTRRYLICLIVVLAVLFLTAVYNFGDSSYIGLGSSSSFRPADDYIIDPSESQRPPLPFYPLNPASPFSSSASSLYPPDKDLPRVFLFLPINSAGAHESPRFCRAIQGAIASGWQPIIFNWDVQEQYQKHKPFGLRDILNSPKYTAGIKEDDLIFMMDSWDVWLQLSPRVMARRFLEYDEDILVAAEKNCFPNSPESHDCRDVPASPVLPELYLEDENPHDLNPLELLPKHANSGTIIGRLHKMREFYNNLTQYMESEEYYWYDDQGAFNIWLADRKVKLDYYNRLFWPAHDDFHNMQFLGTRYPPDPSIFYDMVDDEGSEILPWSLYPPLGHHSLTGQIPIAIHFNGGSKEHLEYWWGKLWWSSDKSRFKPVVRRRMDQGKIRFVTETGYRQESIRSLCPELEIWSQAR</sequence>
<dbReference type="AlphaFoldDB" id="A0A1Y1UPM2"/>
<keyword evidence="1" id="KW-0812">Transmembrane</keyword>